<feature type="transmembrane region" description="Helical" evidence="1">
    <location>
        <begin position="121"/>
        <end position="140"/>
    </location>
</feature>
<dbReference type="InterPro" id="IPR043130">
    <property type="entry name" value="CDP-OH_PTrfase_TM_dom"/>
</dbReference>
<sequence>MQEGSRRVLKVRNKKWVSQVAAYISTKHITPNQISIASVFFAGCAGAGLVGFSLSHHVWFLLLAAVMIQFRLLCNLFDGLVAIEGGKSTPAGELFNDIPDRLADVIILVSLGYALSEVNYAVVLGWLASVLSVMTAYVRTLGTSLGAPTSFTGPMAKQHRMALVTVACLLAIIEFYVFASSHSLYVALILLVLGTLITVYRRARLIYQFLEHGHV</sequence>
<keyword evidence="1" id="KW-0472">Membrane</keyword>
<protein>
    <submittedName>
        <fullName evidence="2">CDP-alcohol phosphatidyltransferase family protein</fullName>
        <ecNumber evidence="2">2.7.8.-</ecNumber>
    </submittedName>
</protein>
<reference evidence="3" key="1">
    <citation type="journal article" date="2019" name="Int. J. Syst. Evol. Microbiol.">
        <title>The Global Catalogue of Microorganisms (GCM) 10K type strain sequencing project: providing services to taxonomists for standard genome sequencing and annotation.</title>
        <authorList>
            <consortium name="The Broad Institute Genomics Platform"/>
            <consortium name="The Broad Institute Genome Sequencing Center for Infectious Disease"/>
            <person name="Wu L."/>
            <person name="Ma J."/>
        </authorList>
    </citation>
    <scope>NUCLEOTIDE SEQUENCE [LARGE SCALE GENOMIC DNA]</scope>
    <source>
        <strain evidence="3">CCUG 60525</strain>
    </source>
</reference>
<evidence type="ECO:0000313" key="3">
    <source>
        <dbReference type="Proteomes" id="UP001597048"/>
    </source>
</evidence>
<dbReference type="GO" id="GO:0016740">
    <property type="term" value="F:transferase activity"/>
    <property type="evidence" value="ECO:0007669"/>
    <property type="project" value="UniProtKB-KW"/>
</dbReference>
<feature type="transmembrane region" description="Helical" evidence="1">
    <location>
        <begin position="184"/>
        <end position="200"/>
    </location>
</feature>
<name>A0ABW3KPH3_9GAMM</name>
<dbReference type="EMBL" id="JBHTJS010000061">
    <property type="protein sequence ID" value="MFD1009517.1"/>
    <property type="molecule type" value="Genomic_DNA"/>
</dbReference>
<keyword evidence="1" id="KW-0812">Transmembrane</keyword>
<keyword evidence="2" id="KW-0808">Transferase</keyword>
<organism evidence="2 3">
    <name type="scientific">Oceanisphaera ostreae</name>
    <dbReference type="NCBI Taxonomy" id="914151"/>
    <lineage>
        <taxon>Bacteria</taxon>
        <taxon>Pseudomonadati</taxon>
        <taxon>Pseudomonadota</taxon>
        <taxon>Gammaproteobacteria</taxon>
        <taxon>Aeromonadales</taxon>
        <taxon>Aeromonadaceae</taxon>
        <taxon>Oceanisphaera</taxon>
    </lineage>
</organism>
<keyword evidence="1" id="KW-1133">Transmembrane helix</keyword>
<dbReference type="RefSeq" id="WP_379559543.1">
    <property type="nucleotide sequence ID" value="NZ_JBHTJS010000061.1"/>
</dbReference>
<accession>A0ABW3KPH3</accession>
<feature type="transmembrane region" description="Helical" evidence="1">
    <location>
        <begin position="34"/>
        <end position="52"/>
    </location>
</feature>
<evidence type="ECO:0000313" key="2">
    <source>
        <dbReference type="EMBL" id="MFD1009517.1"/>
    </source>
</evidence>
<keyword evidence="3" id="KW-1185">Reference proteome</keyword>
<gene>
    <name evidence="2" type="ORF">ACFQ1C_15320</name>
</gene>
<dbReference type="EC" id="2.7.8.-" evidence="2"/>
<evidence type="ECO:0000256" key="1">
    <source>
        <dbReference type="SAM" id="Phobius"/>
    </source>
</evidence>
<dbReference type="Pfam" id="PF01066">
    <property type="entry name" value="CDP-OH_P_transf"/>
    <property type="match status" value="1"/>
</dbReference>
<dbReference type="Gene3D" id="1.20.120.1760">
    <property type="match status" value="1"/>
</dbReference>
<proteinExistence type="predicted"/>
<dbReference type="InterPro" id="IPR000462">
    <property type="entry name" value="CDP-OH_P_trans"/>
</dbReference>
<dbReference type="Proteomes" id="UP001597048">
    <property type="component" value="Unassembled WGS sequence"/>
</dbReference>
<comment type="caution">
    <text evidence="2">The sequence shown here is derived from an EMBL/GenBank/DDBJ whole genome shotgun (WGS) entry which is preliminary data.</text>
</comment>
<feature type="transmembrane region" description="Helical" evidence="1">
    <location>
        <begin position="161"/>
        <end position="178"/>
    </location>
</feature>